<sequence length="716" mass="80550">MSYQGLGSYPNGGNHSATFFSSAQPTREFQNHTEGQSLPFTFDRRTFNPNPYRSQCRSTDLNTNINTYNNQNTGNYQLHRGSVGIGQTNFNSSSRQNHSTPSQNNFLDPRQAPAHVEPLQVSSHQAPVRSSHPNRFGQVNFNHPTNQQDNFSHSRNDLMDPGQLSSQCHPCDRRSTQLDPCCGPLKQSEQRLGLSQYDPTNPDPFNRSSQDTSPSTPQYRHLESAVTPATRKTQNRSDVSTSNYRSVAAPRVSTLLNLQEELRRGEEQLQHERAKAVKNAAKKQARADAKKKKSQGAASNTNLLDPDVSLGLDFSQMDRNKSRLVNHEVQSKLDDQGENYRDGENTAEGSFENSDPRPSSNPEPSAPPKSKSQMMLAPHLVEELKTMDINELQQQVNKHAHYVRLCSADEVEIQEAYEEFQRQLLIIAASRRLQFDSVQSYLGAENRTRGSNMYTNFCRYDPEAIKIRDDKSLSIQEKGSKYGALWRELDEADQQKYKDPEFLATFPNPFVREPKTAKEASEDENIELSDAIDTAKNKSRKRRSGKGIDANRWARKVLVDLKNLEKSHAIEGYLVVVYPHLKGRAVLSGGSRMGESFLDMFEIDPNPTETTRSRKIRKKPTIKGATIKSAKPTNSNSRKEASCSKSKASKPSERQVVKEAKKKKQNYVSSRHADDKSASSTESNSEELEDDLFKGSSDNEDGEDNAPDEGDNERDN</sequence>
<feature type="region of interest" description="Disordered" evidence="1">
    <location>
        <begin position="602"/>
        <end position="716"/>
    </location>
</feature>
<accession>A0ABY7CHV1</accession>
<evidence type="ECO:0000313" key="2">
    <source>
        <dbReference type="EMBL" id="WAQ84694.1"/>
    </source>
</evidence>
<organism evidence="2 3">
    <name type="scientific">Puccinia triticina</name>
    <dbReference type="NCBI Taxonomy" id="208348"/>
    <lineage>
        <taxon>Eukaryota</taxon>
        <taxon>Fungi</taxon>
        <taxon>Dikarya</taxon>
        <taxon>Basidiomycota</taxon>
        <taxon>Pucciniomycotina</taxon>
        <taxon>Pucciniomycetes</taxon>
        <taxon>Pucciniales</taxon>
        <taxon>Pucciniaceae</taxon>
        <taxon>Puccinia</taxon>
    </lineage>
</organism>
<proteinExistence type="predicted"/>
<feature type="compositionally biased region" description="Basic and acidic residues" evidence="1">
    <location>
        <begin position="650"/>
        <end position="659"/>
    </location>
</feature>
<evidence type="ECO:0008006" key="4">
    <source>
        <dbReference type="Google" id="ProtNLM"/>
    </source>
</evidence>
<evidence type="ECO:0000256" key="1">
    <source>
        <dbReference type="SAM" id="MobiDB-lite"/>
    </source>
</evidence>
<gene>
    <name evidence="2" type="ORF">PtA15_5A267</name>
</gene>
<feature type="region of interest" description="Disordered" evidence="1">
    <location>
        <begin position="514"/>
        <end position="546"/>
    </location>
</feature>
<feature type="compositionally biased region" description="Polar residues" evidence="1">
    <location>
        <begin position="85"/>
        <end position="106"/>
    </location>
</feature>
<dbReference type="GeneID" id="77809904"/>
<dbReference type="Proteomes" id="UP001164743">
    <property type="component" value="Chromosome 5A"/>
</dbReference>
<feature type="compositionally biased region" description="Basic and acidic residues" evidence="1">
    <location>
        <begin position="266"/>
        <end position="275"/>
    </location>
</feature>
<reference evidence="2" key="1">
    <citation type="submission" date="2022-10" db="EMBL/GenBank/DDBJ databases">
        <title>Puccinia triticina Genome sequencing and assembly.</title>
        <authorList>
            <person name="Li C."/>
        </authorList>
    </citation>
    <scope>NUCLEOTIDE SEQUENCE</scope>
    <source>
        <strain evidence="2">Pt15</strain>
    </source>
</reference>
<feature type="compositionally biased region" description="Basic residues" evidence="1">
    <location>
        <begin position="280"/>
        <end position="294"/>
    </location>
</feature>
<dbReference type="EMBL" id="CP110425">
    <property type="protein sequence ID" value="WAQ84694.1"/>
    <property type="molecule type" value="Genomic_DNA"/>
</dbReference>
<feature type="compositionally biased region" description="Basic and acidic residues" evidence="1">
    <location>
        <begin position="321"/>
        <end position="344"/>
    </location>
</feature>
<feature type="compositionally biased region" description="Acidic residues" evidence="1">
    <location>
        <begin position="698"/>
        <end position="716"/>
    </location>
</feature>
<feature type="compositionally biased region" description="Polar residues" evidence="1">
    <location>
        <begin position="347"/>
        <end position="358"/>
    </location>
</feature>
<evidence type="ECO:0000313" key="3">
    <source>
        <dbReference type="Proteomes" id="UP001164743"/>
    </source>
</evidence>
<feature type="region of interest" description="Disordered" evidence="1">
    <location>
        <begin position="266"/>
        <end position="309"/>
    </location>
</feature>
<feature type="compositionally biased region" description="Polar residues" evidence="1">
    <location>
        <begin position="230"/>
        <end position="245"/>
    </location>
</feature>
<name>A0ABY7CHV1_9BASI</name>
<feature type="region of interest" description="Disordered" evidence="1">
    <location>
        <begin position="189"/>
        <end position="245"/>
    </location>
</feature>
<dbReference type="RefSeq" id="XP_053020249.1">
    <property type="nucleotide sequence ID" value="XM_053169009.1"/>
</dbReference>
<feature type="compositionally biased region" description="Polar residues" evidence="1">
    <location>
        <begin position="131"/>
        <end position="151"/>
    </location>
</feature>
<feature type="region of interest" description="Disordered" evidence="1">
    <location>
        <begin position="68"/>
        <end position="171"/>
    </location>
</feature>
<keyword evidence="3" id="KW-1185">Reference proteome</keyword>
<feature type="compositionally biased region" description="Polar residues" evidence="1">
    <location>
        <begin position="206"/>
        <end position="218"/>
    </location>
</feature>
<protein>
    <recommendedName>
        <fullName evidence="4">HMG box domain-containing protein</fullName>
    </recommendedName>
</protein>
<feature type="region of interest" description="Disordered" evidence="1">
    <location>
        <begin position="321"/>
        <end position="373"/>
    </location>
</feature>